<feature type="compositionally biased region" description="Basic residues" evidence="5">
    <location>
        <begin position="37"/>
        <end position="48"/>
    </location>
</feature>
<name>A0AAJ4XT96_9BASI</name>
<evidence type="ECO:0000256" key="5">
    <source>
        <dbReference type="SAM" id="MobiDB-lite"/>
    </source>
</evidence>
<feature type="region of interest" description="Disordered" evidence="5">
    <location>
        <begin position="200"/>
        <end position="266"/>
    </location>
</feature>
<evidence type="ECO:0000256" key="4">
    <source>
        <dbReference type="ARBA" id="ARBA00023163"/>
    </source>
</evidence>
<proteinExistence type="inferred from homology"/>
<dbReference type="InterPro" id="IPR003956">
    <property type="entry name" value="Transcrpt_fac_NFYB/HAP3_CS"/>
</dbReference>
<organism evidence="7 8">
    <name type="scientific">Melanopsichium pennsylvanicum</name>
    <dbReference type="NCBI Taxonomy" id="63383"/>
    <lineage>
        <taxon>Eukaryota</taxon>
        <taxon>Fungi</taxon>
        <taxon>Dikarya</taxon>
        <taxon>Basidiomycota</taxon>
        <taxon>Ustilaginomycotina</taxon>
        <taxon>Ustilaginomycetes</taxon>
        <taxon>Ustilaginales</taxon>
        <taxon>Ustilaginaceae</taxon>
        <taxon>Melanopsichium</taxon>
    </lineage>
</organism>
<dbReference type="PROSITE" id="PS00685">
    <property type="entry name" value="NFYB_HAP3"/>
    <property type="match status" value="1"/>
</dbReference>
<feature type="compositionally biased region" description="Low complexity" evidence="5">
    <location>
        <begin position="1"/>
        <end position="15"/>
    </location>
</feature>
<dbReference type="InterPro" id="IPR009072">
    <property type="entry name" value="Histone-fold"/>
</dbReference>
<comment type="caution">
    <text evidence="7">The sequence shown here is derived from an EMBL/GenBank/DDBJ whole genome shotgun (WGS) entry which is preliminary data.</text>
</comment>
<accession>A0AAJ4XT96</accession>
<comment type="similarity">
    <text evidence="1">Belongs to the NFYB/HAP3 subunit family.</text>
</comment>
<dbReference type="GO" id="GO:0001228">
    <property type="term" value="F:DNA-binding transcription activator activity, RNA polymerase II-specific"/>
    <property type="evidence" value="ECO:0007669"/>
    <property type="project" value="InterPro"/>
</dbReference>
<evidence type="ECO:0000313" key="7">
    <source>
        <dbReference type="EMBL" id="SNX88008.1"/>
    </source>
</evidence>
<dbReference type="InterPro" id="IPR027113">
    <property type="entry name" value="Transc_fact_NFYB/HAP3"/>
</dbReference>
<protein>
    <submittedName>
        <fullName evidence="7">Related to transcription factor hap3</fullName>
    </submittedName>
</protein>
<dbReference type="AlphaFoldDB" id="A0AAJ4XT96"/>
<dbReference type="PRINTS" id="PR00615">
    <property type="entry name" value="CCAATSUBUNTA"/>
</dbReference>
<feature type="region of interest" description="Disordered" evidence="5">
    <location>
        <begin position="1"/>
        <end position="94"/>
    </location>
</feature>
<feature type="compositionally biased region" description="Low complexity" evidence="5">
    <location>
        <begin position="72"/>
        <end position="88"/>
    </location>
</feature>
<dbReference type="PANTHER" id="PTHR11064:SF9">
    <property type="entry name" value="NUCLEAR TRANSCRIPTION FACTOR Y SUBUNIT BETA"/>
    <property type="match status" value="1"/>
</dbReference>
<feature type="compositionally biased region" description="Polar residues" evidence="5">
    <location>
        <begin position="251"/>
        <end position="266"/>
    </location>
</feature>
<reference evidence="7" key="1">
    <citation type="submission" date="2023-10" db="EMBL/GenBank/DDBJ databases">
        <authorList>
            <person name="Guldener U."/>
        </authorList>
    </citation>
    <scope>NUCLEOTIDE SEQUENCE</scope>
    <source>
        <strain evidence="7">Mp4</strain>
    </source>
</reference>
<dbReference type="SUPFAM" id="SSF47113">
    <property type="entry name" value="Histone-fold"/>
    <property type="match status" value="1"/>
</dbReference>
<dbReference type="GO" id="GO:0046982">
    <property type="term" value="F:protein heterodimerization activity"/>
    <property type="evidence" value="ECO:0007669"/>
    <property type="project" value="InterPro"/>
</dbReference>
<evidence type="ECO:0000259" key="6">
    <source>
        <dbReference type="Pfam" id="PF00808"/>
    </source>
</evidence>
<dbReference type="Gene3D" id="1.10.20.10">
    <property type="entry name" value="Histone, subunit A"/>
    <property type="match status" value="1"/>
</dbReference>
<keyword evidence="8" id="KW-1185">Reference proteome</keyword>
<keyword evidence="2" id="KW-0805">Transcription regulation</keyword>
<evidence type="ECO:0000256" key="1">
    <source>
        <dbReference type="ARBA" id="ARBA00009053"/>
    </source>
</evidence>
<dbReference type="CDD" id="cd22907">
    <property type="entry name" value="HFD_NFYB"/>
    <property type="match status" value="1"/>
</dbReference>
<dbReference type="GO" id="GO:0000978">
    <property type="term" value="F:RNA polymerase II cis-regulatory region sequence-specific DNA binding"/>
    <property type="evidence" value="ECO:0007669"/>
    <property type="project" value="TreeGrafter"/>
</dbReference>
<evidence type="ECO:0000256" key="2">
    <source>
        <dbReference type="ARBA" id="ARBA00023015"/>
    </source>
</evidence>
<feature type="domain" description="Transcription factor CBF/NF-Y/archaeal histone" evidence="6">
    <location>
        <begin position="111"/>
        <end position="174"/>
    </location>
</feature>
<evidence type="ECO:0000313" key="8">
    <source>
        <dbReference type="Proteomes" id="UP001294444"/>
    </source>
</evidence>
<dbReference type="PANTHER" id="PTHR11064">
    <property type="entry name" value="CCAAT-BINDING TRANSCRIPTION FACTOR-RELATED"/>
    <property type="match status" value="1"/>
</dbReference>
<feature type="compositionally biased region" description="Acidic residues" evidence="5">
    <location>
        <begin position="228"/>
        <end position="247"/>
    </location>
</feature>
<keyword evidence="3" id="KW-0238">DNA-binding</keyword>
<dbReference type="EMBL" id="OAPG01000022">
    <property type="protein sequence ID" value="SNX88008.1"/>
    <property type="molecule type" value="Genomic_DNA"/>
</dbReference>
<keyword evidence="4" id="KW-0804">Transcription</keyword>
<sequence length="266" mass="29593">MSSSTPTMTHTSIPPAASHETAPGSAHSTPASYTSSTHHHQNHHHHHVSHYDTSSFQQKQHNENDETHTPNSSSPSPSSSSSSSSSSSHPVDLSNLQSHPIYAAMFQDPDLPIANISRIMKRSLPENAKIAKDAKECVQDCVSELISFITSEASDKCSAEKRKTINGDDILYAMRVLGFDNYEEILRVYLSRYRMDQEINPKIRKRSNPPSRPNLSNHHNNIPPHLDDQDEDDDDDDDINGDDDVDGENSKPPSSITKYHPQFTST</sequence>
<dbReference type="Proteomes" id="UP001294444">
    <property type="component" value="Unassembled WGS sequence"/>
</dbReference>
<gene>
    <name evidence="7" type="ORF">MEPE_06719</name>
</gene>
<dbReference type="GO" id="GO:0016602">
    <property type="term" value="C:CCAAT-binding factor complex"/>
    <property type="evidence" value="ECO:0007669"/>
    <property type="project" value="InterPro"/>
</dbReference>
<dbReference type="InterPro" id="IPR003958">
    <property type="entry name" value="CBFA_NFYB_domain"/>
</dbReference>
<dbReference type="Pfam" id="PF00808">
    <property type="entry name" value="CBFD_NFYB_HMF"/>
    <property type="match status" value="1"/>
</dbReference>
<evidence type="ECO:0000256" key="3">
    <source>
        <dbReference type="ARBA" id="ARBA00023125"/>
    </source>
</evidence>